<evidence type="ECO:0000313" key="1">
    <source>
        <dbReference type="EMBL" id="PKK57827.1"/>
    </source>
</evidence>
<organism evidence="1 2">
    <name type="scientific">Rhizophagus irregularis</name>
    <dbReference type="NCBI Taxonomy" id="588596"/>
    <lineage>
        <taxon>Eukaryota</taxon>
        <taxon>Fungi</taxon>
        <taxon>Fungi incertae sedis</taxon>
        <taxon>Mucoromycota</taxon>
        <taxon>Glomeromycotina</taxon>
        <taxon>Glomeromycetes</taxon>
        <taxon>Glomerales</taxon>
        <taxon>Glomeraceae</taxon>
        <taxon>Rhizophagus</taxon>
    </lineage>
</organism>
<accession>A0A2N1M866</accession>
<dbReference type="AlphaFoldDB" id="A0A2N1M866"/>
<sequence length="181" mass="21176">MMISTKFVDLYISGDCVIFWELTSCLSPFNIKATDVQYIMLKIVNGYWQYEPDKRPEIHQVISELKELDNVDSENNDASTSVNSIEYEITEDSENEDFDRFSDCDLSELQPDEHDTLKSNKFYRLTLNSITSRIDVEQHQQVLKFRSVFTVLELNSLNRIFMILKQDIRLPDKRAVACDLD</sequence>
<evidence type="ECO:0000313" key="2">
    <source>
        <dbReference type="Proteomes" id="UP000233469"/>
    </source>
</evidence>
<dbReference type="VEuPathDB" id="FungiDB:RhiirA1_477422"/>
<comment type="caution">
    <text evidence="1">The sequence shown here is derived from an EMBL/GenBank/DDBJ whole genome shotgun (WGS) entry which is preliminary data.</text>
</comment>
<gene>
    <name evidence="1" type="ORF">RhiirC2_720967</name>
</gene>
<dbReference type="EMBL" id="LLXL01004057">
    <property type="protein sequence ID" value="PKK57827.1"/>
    <property type="molecule type" value="Genomic_DNA"/>
</dbReference>
<reference evidence="1 2" key="2">
    <citation type="submission" date="2017-10" db="EMBL/GenBank/DDBJ databases">
        <title>Extensive intraspecific genome diversity in a model arbuscular mycorrhizal fungus.</title>
        <authorList>
            <person name="Chen E.C.H."/>
            <person name="Morin E."/>
            <person name="Baudet D."/>
            <person name="Noel J."/>
            <person name="Ndikumana S."/>
            <person name="Charron P."/>
            <person name="St-Onge C."/>
            <person name="Giorgi J."/>
            <person name="Grigoriev I.V."/>
            <person name="Roux C."/>
            <person name="Martin F.M."/>
            <person name="Corradi N."/>
        </authorList>
    </citation>
    <scope>NUCLEOTIDE SEQUENCE [LARGE SCALE GENOMIC DNA]</scope>
    <source>
        <strain evidence="1 2">C2</strain>
    </source>
</reference>
<dbReference type="Proteomes" id="UP000233469">
    <property type="component" value="Unassembled WGS sequence"/>
</dbReference>
<dbReference type="VEuPathDB" id="FungiDB:FUN_008990"/>
<protein>
    <submittedName>
        <fullName evidence="1">Uncharacterized protein</fullName>
    </submittedName>
</protein>
<reference evidence="1 2" key="1">
    <citation type="submission" date="2016-04" db="EMBL/GenBank/DDBJ databases">
        <title>Genome analyses suggest a sexual origin of heterokaryosis in a supposedly ancient asexual fungus.</title>
        <authorList>
            <person name="Ropars J."/>
            <person name="Sedzielewska K."/>
            <person name="Noel J."/>
            <person name="Charron P."/>
            <person name="Farinelli L."/>
            <person name="Marton T."/>
            <person name="Kruger M."/>
            <person name="Pelin A."/>
            <person name="Brachmann A."/>
            <person name="Corradi N."/>
        </authorList>
    </citation>
    <scope>NUCLEOTIDE SEQUENCE [LARGE SCALE GENOMIC DNA]</scope>
    <source>
        <strain evidence="1 2">C2</strain>
    </source>
</reference>
<name>A0A2N1M866_9GLOM</name>
<proteinExistence type="predicted"/>